<dbReference type="SMART" id="SM00331">
    <property type="entry name" value="PP2C_SIG"/>
    <property type="match status" value="1"/>
</dbReference>
<dbReference type="InterPro" id="IPR001932">
    <property type="entry name" value="PPM-type_phosphatase-like_dom"/>
</dbReference>
<proteinExistence type="predicted"/>
<name>A0ABV6YVH0_UNCC1</name>
<dbReference type="InterPro" id="IPR039248">
    <property type="entry name" value="Ptase_RsbX"/>
</dbReference>
<organism evidence="2 3">
    <name type="scientific">candidate division CSSED10-310 bacterium</name>
    <dbReference type="NCBI Taxonomy" id="2855610"/>
    <lineage>
        <taxon>Bacteria</taxon>
        <taxon>Bacteria division CSSED10-310</taxon>
    </lineage>
</organism>
<dbReference type="Pfam" id="PF07228">
    <property type="entry name" value="SpoIIE"/>
    <property type="match status" value="1"/>
</dbReference>
<dbReference type="Gene3D" id="3.60.40.10">
    <property type="entry name" value="PPM-type phosphatase domain"/>
    <property type="match status" value="1"/>
</dbReference>
<comment type="caution">
    <text evidence="2">The sequence shown here is derived from an EMBL/GenBank/DDBJ whole genome shotgun (WGS) entry which is preliminary data.</text>
</comment>
<gene>
    <name evidence="2" type="ORF">ACFL27_08445</name>
</gene>
<dbReference type="PANTHER" id="PTHR35801">
    <property type="entry name" value="PHOSPHOSERINE PHOSPHATASE RSBX"/>
    <property type="match status" value="1"/>
</dbReference>
<dbReference type="EMBL" id="JBHPBY010000083">
    <property type="protein sequence ID" value="MFC1850205.1"/>
    <property type="molecule type" value="Genomic_DNA"/>
</dbReference>
<protein>
    <submittedName>
        <fullName evidence="2">SpoIIE family protein phosphatase</fullName>
    </submittedName>
</protein>
<dbReference type="Proteomes" id="UP001594351">
    <property type="component" value="Unassembled WGS sequence"/>
</dbReference>
<evidence type="ECO:0000313" key="3">
    <source>
        <dbReference type="Proteomes" id="UP001594351"/>
    </source>
</evidence>
<dbReference type="SUPFAM" id="SSF81606">
    <property type="entry name" value="PP2C-like"/>
    <property type="match status" value="1"/>
</dbReference>
<evidence type="ECO:0000313" key="2">
    <source>
        <dbReference type="EMBL" id="MFC1850205.1"/>
    </source>
</evidence>
<evidence type="ECO:0000259" key="1">
    <source>
        <dbReference type="SMART" id="SM00331"/>
    </source>
</evidence>
<dbReference type="PANTHER" id="PTHR35801:SF1">
    <property type="entry name" value="PHOSPHOSERINE PHOSPHATASE RSBX"/>
    <property type="match status" value="1"/>
</dbReference>
<keyword evidence="3" id="KW-1185">Reference proteome</keyword>
<accession>A0ABV6YVH0</accession>
<sequence>MMKLDIGSSKRPARGERICGDDFVIFSNHEETIIALADGLGHGPKAAEAAQAFCHYVEECQIHSLEEIIAGAHAHIRSTRGTVAGIVRINANLKQIEFSGVGNIELKCISQEPICPVSMPGIIGHRLHKTKLFSYKVNVGDLFILFSDGISSKFELEKYSHFNVQQIADAVLQDYEKYYDDRTCIVIRCS</sequence>
<reference evidence="2 3" key="1">
    <citation type="submission" date="2024-09" db="EMBL/GenBank/DDBJ databases">
        <title>Laminarin stimulates single cell rates of sulfate reduction while oxygen inhibits transcriptomic activity in coastal marine sediment.</title>
        <authorList>
            <person name="Lindsay M."/>
            <person name="Orcutt B."/>
            <person name="Emerson D."/>
            <person name="Stepanauskas R."/>
            <person name="D'Angelo T."/>
        </authorList>
    </citation>
    <scope>NUCLEOTIDE SEQUENCE [LARGE SCALE GENOMIC DNA]</scope>
    <source>
        <strain evidence="2">SAG AM-311-K15</strain>
    </source>
</reference>
<dbReference type="InterPro" id="IPR036457">
    <property type="entry name" value="PPM-type-like_dom_sf"/>
</dbReference>
<feature type="domain" description="PPM-type phosphatase" evidence="1">
    <location>
        <begin position="3"/>
        <end position="189"/>
    </location>
</feature>